<comment type="caution">
    <text evidence="2">The sequence shown here is derived from an EMBL/GenBank/DDBJ whole genome shotgun (WGS) entry which is preliminary data.</text>
</comment>
<reference evidence="2 3" key="1">
    <citation type="submission" date="2019-07" db="EMBL/GenBank/DDBJ databases">
        <title>Whole genome shotgun sequence of Deinococcus cellulosilyticus NBRC 106333.</title>
        <authorList>
            <person name="Hosoyama A."/>
            <person name="Uohara A."/>
            <person name="Ohji S."/>
            <person name="Ichikawa N."/>
        </authorList>
    </citation>
    <scope>NUCLEOTIDE SEQUENCE [LARGE SCALE GENOMIC DNA]</scope>
    <source>
        <strain evidence="2 3">NBRC 106333</strain>
    </source>
</reference>
<dbReference type="OrthoDB" id="57483at2"/>
<dbReference type="PROSITE" id="PS50005">
    <property type="entry name" value="TPR"/>
    <property type="match status" value="1"/>
</dbReference>
<dbReference type="Proteomes" id="UP000321306">
    <property type="component" value="Unassembled WGS sequence"/>
</dbReference>
<dbReference type="Gene3D" id="1.10.10.10">
    <property type="entry name" value="Winged helix-like DNA-binding domain superfamily/Winged helix DNA-binding domain"/>
    <property type="match status" value="1"/>
</dbReference>
<dbReference type="RefSeq" id="WP_146881782.1">
    <property type="nucleotide sequence ID" value="NZ_BJXB01000001.1"/>
</dbReference>
<gene>
    <name evidence="2" type="ORF">DC3_02740</name>
</gene>
<name>A0A511MVM4_DEIC1</name>
<keyword evidence="3" id="KW-1185">Reference proteome</keyword>
<dbReference type="AlphaFoldDB" id="A0A511MVM4"/>
<dbReference type="InterPro" id="IPR036388">
    <property type="entry name" value="WH-like_DNA-bd_sf"/>
</dbReference>
<keyword evidence="1" id="KW-0802">TPR repeat</keyword>
<dbReference type="EMBL" id="BJXB01000001">
    <property type="protein sequence ID" value="GEM44639.1"/>
    <property type="molecule type" value="Genomic_DNA"/>
</dbReference>
<accession>A0A511MVM4</accession>
<dbReference type="InterPro" id="IPR019734">
    <property type="entry name" value="TPR_rpt"/>
</dbReference>
<feature type="repeat" description="TPR" evidence="1">
    <location>
        <begin position="250"/>
        <end position="283"/>
    </location>
</feature>
<proteinExistence type="predicted"/>
<organism evidence="2 3">
    <name type="scientific">Deinococcus cellulosilyticus (strain DSM 18568 / NBRC 106333 / KACC 11606 / 5516J-15)</name>
    <dbReference type="NCBI Taxonomy" id="1223518"/>
    <lineage>
        <taxon>Bacteria</taxon>
        <taxon>Thermotogati</taxon>
        <taxon>Deinococcota</taxon>
        <taxon>Deinococci</taxon>
        <taxon>Deinococcales</taxon>
        <taxon>Deinococcaceae</taxon>
        <taxon>Deinococcus</taxon>
    </lineage>
</organism>
<evidence type="ECO:0000256" key="1">
    <source>
        <dbReference type="PROSITE-ProRule" id="PRU00339"/>
    </source>
</evidence>
<evidence type="ECO:0000313" key="3">
    <source>
        <dbReference type="Proteomes" id="UP000321306"/>
    </source>
</evidence>
<protein>
    <submittedName>
        <fullName evidence="2">Uncharacterized protein</fullName>
    </submittedName>
</protein>
<evidence type="ECO:0000313" key="2">
    <source>
        <dbReference type="EMBL" id="GEM44639.1"/>
    </source>
</evidence>
<dbReference type="Gene3D" id="1.25.40.10">
    <property type="entry name" value="Tetratricopeptide repeat domain"/>
    <property type="match status" value="1"/>
</dbReference>
<dbReference type="InterPro" id="IPR011990">
    <property type="entry name" value="TPR-like_helical_dom_sf"/>
</dbReference>
<dbReference type="SUPFAM" id="SSF48452">
    <property type="entry name" value="TPR-like"/>
    <property type="match status" value="1"/>
</dbReference>
<sequence length="553" mass="62858">MSRSLHPDALTTTLNSAQMLWEALQPELSSQTLQILLDTAQKQSEFALLNEAVFQKLPKNMLYALPIAEQYAFVLCRARKQSEYLGFLQRFSEHAQPSPALRAIEAWALLYNQKPENIEKALHLTQTLKGQVSGWFEGMRLRVTGEALSMLGHEGWEPFFMQARQHLTGPSLGICIMEQGSHHSRVKNVEQARTLWSEALPYLRHDAHYHAWLRYNLGITSMGLHTEEAERHFLELEQLRHRQEAKDFLASALRGLGSARRVLGELNRALSCYRQALKAAIEDEDREQALWGIGRTLIQAGQSFEGLAYLKEAHLVQESCWLHADMAIAHLRLQDWNGAEGAAARIDLNTGLRSAQVALLVFAELHRLRGEPEKAQVCLSRIDFSQWHLREDRRCFEGLFQFAEARGFPAVPVFPIREAYTVQVQAEGVLRVRVNGRPIPLKPSSKPAELLVRLLEKGGQDTLDSLQDALFRDEPTTRRKAGQALWNHVKRLRFLLGWEESILAPGGAFVLDPNANWDYDIAQARTEKRPIRGFLEGVYSEWVLETQQDLGAD</sequence>